<evidence type="ECO:0000256" key="1">
    <source>
        <dbReference type="SAM" id="SignalP"/>
    </source>
</evidence>
<evidence type="ECO:0000313" key="4">
    <source>
        <dbReference type="Proteomes" id="UP001177023"/>
    </source>
</evidence>
<feature type="signal peptide" evidence="1">
    <location>
        <begin position="1"/>
        <end position="17"/>
    </location>
</feature>
<dbReference type="InterPro" id="IPR003582">
    <property type="entry name" value="ShKT_dom"/>
</dbReference>
<feature type="chain" id="PRO_5041450873" description="ShKT domain-containing protein" evidence="1">
    <location>
        <begin position="18"/>
        <end position="180"/>
    </location>
</feature>
<comment type="caution">
    <text evidence="3">The sequence shown here is derived from an EMBL/GenBank/DDBJ whole genome shotgun (WGS) entry which is preliminary data.</text>
</comment>
<accession>A0AA36CV42</accession>
<dbReference type="Pfam" id="PF01549">
    <property type="entry name" value="ShK"/>
    <property type="match status" value="2"/>
</dbReference>
<reference evidence="3" key="1">
    <citation type="submission" date="2023-06" db="EMBL/GenBank/DDBJ databases">
        <authorList>
            <person name="Delattre M."/>
        </authorList>
    </citation>
    <scope>NUCLEOTIDE SEQUENCE</scope>
    <source>
        <strain evidence="3">AF72</strain>
    </source>
</reference>
<evidence type="ECO:0000313" key="3">
    <source>
        <dbReference type="EMBL" id="CAJ0575861.1"/>
    </source>
</evidence>
<dbReference type="AlphaFoldDB" id="A0AA36CV42"/>
<sequence>MPLSALIFLATVALVSATPYCPEVYGAIETGNATTTGKCPSGMFCGTTPTGARRCYETRESIYLKNPDITRMIGPCIADMCPDPYMCFVMDGLNECYDFSTPDNCVDKDPNCALYLKNGYCRSKLYTVDQKIDSCCFTCGFKNVCQDADWKCASTNGYCNGNATTEAQKVDFCRKTCGIC</sequence>
<protein>
    <recommendedName>
        <fullName evidence="2">ShKT domain-containing protein</fullName>
    </recommendedName>
</protein>
<feature type="domain" description="ShKT" evidence="2">
    <location>
        <begin position="104"/>
        <end position="143"/>
    </location>
</feature>
<feature type="domain" description="ShKT" evidence="2">
    <location>
        <begin position="144"/>
        <end position="180"/>
    </location>
</feature>
<dbReference type="SMART" id="SM00254">
    <property type="entry name" value="ShKT"/>
    <property type="match status" value="2"/>
</dbReference>
<organism evidence="3 4">
    <name type="scientific">Mesorhabditis spiculigera</name>
    <dbReference type="NCBI Taxonomy" id="96644"/>
    <lineage>
        <taxon>Eukaryota</taxon>
        <taxon>Metazoa</taxon>
        <taxon>Ecdysozoa</taxon>
        <taxon>Nematoda</taxon>
        <taxon>Chromadorea</taxon>
        <taxon>Rhabditida</taxon>
        <taxon>Rhabditina</taxon>
        <taxon>Rhabditomorpha</taxon>
        <taxon>Rhabditoidea</taxon>
        <taxon>Rhabditidae</taxon>
        <taxon>Mesorhabditinae</taxon>
        <taxon>Mesorhabditis</taxon>
    </lineage>
</organism>
<proteinExistence type="predicted"/>
<evidence type="ECO:0000259" key="2">
    <source>
        <dbReference type="SMART" id="SM00254"/>
    </source>
</evidence>
<gene>
    <name evidence="3" type="ORF">MSPICULIGERA_LOCUS14164</name>
</gene>
<feature type="non-terminal residue" evidence="3">
    <location>
        <position position="180"/>
    </location>
</feature>
<name>A0AA36CV42_9BILA</name>
<dbReference type="EMBL" id="CATQJA010002641">
    <property type="protein sequence ID" value="CAJ0575861.1"/>
    <property type="molecule type" value="Genomic_DNA"/>
</dbReference>
<dbReference type="Proteomes" id="UP001177023">
    <property type="component" value="Unassembled WGS sequence"/>
</dbReference>
<keyword evidence="4" id="KW-1185">Reference proteome</keyword>
<keyword evidence="1" id="KW-0732">Signal</keyword>